<feature type="compositionally biased region" description="Basic residues" evidence="3">
    <location>
        <begin position="1"/>
        <end position="23"/>
    </location>
</feature>
<dbReference type="OMA" id="QMRNMAN"/>
<evidence type="ECO:0000313" key="5">
    <source>
        <dbReference type="EnsemblMetazoa" id="CapteP224969"/>
    </source>
</evidence>
<dbReference type="GO" id="GO:0005737">
    <property type="term" value="C:cytoplasm"/>
    <property type="evidence" value="ECO:0007669"/>
    <property type="project" value="InterPro"/>
</dbReference>
<dbReference type="AlphaFoldDB" id="R7UUE1"/>
<keyword evidence="1" id="KW-0813">Transport</keyword>
<dbReference type="SMART" id="SM00185">
    <property type="entry name" value="ARM"/>
    <property type="match status" value="8"/>
</dbReference>
<dbReference type="SUPFAM" id="SSF48371">
    <property type="entry name" value="ARM repeat"/>
    <property type="match status" value="1"/>
</dbReference>
<accession>R7UUE1</accession>
<evidence type="ECO:0000256" key="1">
    <source>
        <dbReference type="PIRNR" id="PIRNR005673"/>
    </source>
</evidence>
<feature type="repeat" description="ARM" evidence="2">
    <location>
        <begin position="182"/>
        <end position="224"/>
    </location>
</feature>
<dbReference type="InterPro" id="IPR011989">
    <property type="entry name" value="ARM-like"/>
</dbReference>
<keyword evidence="1" id="KW-0653">Protein transport</keyword>
<dbReference type="PIRSF" id="PIRSF005673">
    <property type="entry name" value="Importin_alpha"/>
    <property type="match status" value="1"/>
</dbReference>
<feature type="region of interest" description="Disordered" evidence="3">
    <location>
        <begin position="1"/>
        <end position="33"/>
    </location>
</feature>
<reference evidence="6" key="1">
    <citation type="submission" date="2012-12" db="EMBL/GenBank/DDBJ databases">
        <authorList>
            <person name="Hellsten U."/>
            <person name="Grimwood J."/>
            <person name="Chapman J.A."/>
            <person name="Shapiro H."/>
            <person name="Aerts A."/>
            <person name="Otillar R.P."/>
            <person name="Terry A.Y."/>
            <person name="Boore J.L."/>
            <person name="Simakov O."/>
            <person name="Marletaz F."/>
            <person name="Cho S.-J."/>
            <person name="Edsinger-Gonzales E."/>
            <person name="Havlak P."/>
            <person name="Kuo D.-H."/>
            <person name="Larsson T."/>
            <person name="Lv J."/>
            <person name="Arendt D."/>
            <person name="Savage R."/>
            <person name="Osoegawa K."/>
            <person name="de Jong P."/>
            <person name="Lindberg D.R."/>
            <person name="Seaver E.C."/>
            <person name="Weisblat D.A."/>
            <person name="Putnam N.H."/>
            <person name="Grigoriev I.V."/>
            <person name="Rokhsar D.S."/>
        </authorList>
    </citation>
    <scope>NUCLEOTIDE SEQUENCE</scope>
    <source>
        <strain evidence="6">I ESC-2004</strain>
    </source>
</reference>
<gene>
    <name evidence="4" type="ORF">CAPTEDRAFT_224969</name>
</gene>
<dbReference type="Gene3D" id="1.25.10.10">
    <property type="entry name" value="Leucine-rich Repeat Variant"/>
    <property type="match status" value="1"/>
</dbReference>
<dbReference type="OrthoDB" id="21522at2759"/>
<dbReference type="Pfam" id="PF00514">
    <property type="entry name" value="Arm"/>
    <property type="match status" value="2"/>
</dbReference>
<dbReference type="InterPro" id="IPR024931">
    <property type="entry name" value="Importin_alpha"/>
</dbReference>
<dbReference type="EnsemblMetazoa" id="CapteT224969">
    <property type="protein sequence ID" value="CapteP224969"/>
    <property type="gene ID" value="CapteG224969"/>
</dbReference>
<dbReference type="STRING" id="283909.R7UUE1"/>
<reference evidence="4 6" key="2">
    <citation type="journal article" date="2013" name="Nature">
        <title>Insights into bilaterian evolution from three spiralian genomes.</title>
        <authorList>
            <person name="Simakov O."/>
            <person name="Marletaz F."/>
            <person name="Cho S.J."/>
            <person name="Edsinger-Gonzales E."/>
            <person name="Havlak P."/>
            <person name="Hellsten U."/>
            <person name="Kuo D.H."/>
            <person name="Larsson T."/>
            <person name="Lv J."/>
            <person name="Arendt D."/>
            <person name="Savage R."/>
            <person name="Osoegawa K."/>
            <person name="de Jong P."/>
            <person name="Grimwood J."/>
            <person name="Chapman J.A."/>
            <person name="Shapiro H."/>
            <person name="Aerts A."/>
            <person name="Otillar R.P."/>
            <person name="Terry A.Y."/>
            <person name="Boore J.L."/>
            <person name="Grigoriev I.V."/>
            <person name="Lindberg D.R."/>
            <person name="Seaver E.C."/>
            <person name="Weisblat D.A."/>
            <person name="Putnam N.H."/>
            <person name="Rokhsar D.S."/>
        </authorList>
    </citation>
    <scope>NUCLEOTIDE SEQUENCE</scope>
    <source>
        <strain evidence="4 6">I ESC-2004</strain>
    </source>
</reference>
<keyword evidence="6" id="KW-1185">Reference proteome</keyword>
<protein>
    <recommendedName>
        <fullName evidence="1">Importin subunit alpha</fullName>
    </recommendedName>
</protein>
<dbReference type="GO" id="GO:0006606">
    <property type="term" value="P:protein import into nucleus"/>
    <property type="evidence" value="ECO:0007669"/>
    <property type="project" value="InterPro"/>
</dbReference>
<evidence type="ECO:0000313" key="6">
    <source>
        <dbReference type="Proteomes" id="UP000014760"/>
    </source>
</evidence>
<reference evidence="5" key="3">
    <citation type="submission" date="2015-06" db="UniProtKB">
        <authorList>
            <consortium name="EnsemblMetazoa"/>
        </authorList>
    </citation>
    <scope>IDENTIFICATION</scope>
</reference>
<dbReference type="Proteomes" id="UP000014760">
    <property type="component" value="Unassembled WGS sequence"/>
</dbReference>
<organism evidence="4">
    <name type="scientific">Capitella teleta</name>
    <name type="common">Polychaete worm</name>
    <dbReference type="NCBI Taxonomy" id="283909"/>
    <lineage>
        <taxon>Eukaryota</taxon>
        <taxon>Metazoa</taxon>
        <taxon>Spiralia</taxon>
        <taxon>Lophotrochozoa</taxon>
        <taxon>Annelida</taxon>
        <taxon>Polychaeta</taxon>
        <taxon>Sedentaria</taxon>
        <taxon>Scolecida</taxon>
        <taxon>Capitellidae</taxon>
        <taxon>Capitella</taxon>
    </lineage>
</organism>
<evidence type="ECO:0000256" key="3">
    <source>
        <dbReference type="SAM" id="MobiDB-lite"/>
    </source>
</evidence>
<dbReference type="GO" id="GO:0061608">
    <property type="term" value="F:nuclear import signal receptor activity"/>
    <property type="evidence" value="ECO:0007669"/>
    <property type="project" value="InterPro"/>
</dbReference>
<sequence>MDRKQKYKAKPGCTKKMRERRRHQSTELRRSKRQHVMNAKRVRMTSMCANEEDITVEEVQQMAALIVAKTGDKKEQLRFLKRSFTQGTALIDAFLSVDNAMAALVGILTRSDSDLQLDAAWCLTNIAAGLETHESTVLTHAGPYLVTYLSSGNPPLQDQCAWAIGNIAGGDTKHRDILRDQGAIQALINLLQSSTKNVVKSAAFALSNIAKDKEKCKTLVDEGVLPALVTHLKVSEDNMDVLAECAWVLTYIGATGEHEAALISGGILSALADIAVDVVAKDKDNFNVLTPVLRCLGNICSRPDDAPLKACENKQLMPTVAKLLDSTHRHIRKETLWALSNLTGHAEVCKLALEANLVKPLIEMLHSTQDIKHEVAYTMCNLAYHSTDICQHLLDSGALPAMVPLLKSTDTDTVHLALSFTDMVLRDTENGRQAFEEAQGLTFLEALEYHQNDTLRLQTNEILDNYFYKEADKRTG</sequence>
<dbReference type="EMBL" id="AMQN01007201">
    <property type="status" value="NOT_ANNOTATED_CDS"/>
    <property type="molecule type" value="Genomic_DNA"/>
</dbReference>
<proteinExistence type="inferred from homology"/>
<dbReference type="InterPro" id="IPR016024">
    <property type="entry name" value="ARM-type_fold"/>
</dbReference>
<dbReference type="PROSITE" id="PS50176">
    <property type="entry name" value="ARM_REPEAT"/>
    <property type="match status" value="1"/>
</dbReference>
<dbReference type="InterPro" id="IPR000225">
    <property type="entry name" value="Armadillo"/>
</dbReference>
<dbReference type="EMBL" id="KB300220">
    <property type="protein sequence ID" value="ELU07006.1"/>
    <property type="molecule type" value="Genomic_DNA"/>
</dbReference>
<evidence type="ECO:0000313" key="4">
    <source>
        <dbReference type="EMBL" id="ELU07006.1"/>
    </source>
</evidence>
<name>R7UUE1_CAPTE</name>
<dbReference type="HOGENOM" id="CLU_516194_0_0_1"/>
<dbReference type="PANTHER" id="PTHR16356">
    <property type="entry name" value="TRANSMEMBRANE AND COILED-COIL DOMAIN-CONTAINING PROTEIN 6 TMCO6"/>
    <property type="match status" value="1"/>
</dbReference>
<dbReference type="PANTHER" id="PTHR16356:SF1">
    <property type="entry name" value="TRANSMEMBRANE AND COILED-COIL DOMAIN-CONTAINING PROTEIN 6"/>
    <property type="match status" value="1"/>
</dbReference>
<evidence type="ECO:0000256" key="2">
    <source>
        <dbReference type="PROSITE-ProRule" id="PRU00259"/>
    </source>
</evidence>
<dbReference type="EMBL" id="AMQN01007202">
    <property type="status" value="NOT_ANNOTATED_CDS"/>
    <property type="molecule type" value="Genomic_DNA"/>
</dbReference>
<comment type="similarity">
    <text evidence="1">Belongs to the importin alpha family.</text>
</comment>